<evidence type="ECO:0000313" key="2">
    <source>
        <dbReference type="Proteomes" id="UP000198517"/>
    </source>
</evidence>
<gene>
    <name evidence="1" type="ORF">SAMN05421544_10199</name>
</gene>
<dbReference type="STRING" id="1071918.SAMN05421544_10199"/>
<dbReference type="OrthoDB" id="725917at2"/>
<evidence type="ECO:0000313" key="1">
    <source>
        <dbReference type="EMBL" id="SDD87712.1"/>
    </source>
</evidence>
<dbReference type="Proteomes" id="UP000198517">
    <property type="component" value="Unassembled WGS sequence"/>
</dbReference>
<organism evidence="1 2">
    <name type="scientific">Riemerella columbipharyngis</name>
    <dbReference type="NCBI Taxonomy" id="1071918"/>
    <lineage>
        <taxon>Bacteria</taxon>
        <taxon>Pseudomonadati</taxon>
        <taxon>Bacteroidota</taxon>
        <taxon>Flavobacteriia</taxon>
        <taxon>Flavobacteriales</taxon>
        <taxon>Weeksellaceae</taxon>
        <taxon>Riemerella</taxon>
    </lineage>
</organism>
<name>A0A1G6YBJ6_9FLAO</name>
<protein>
    <submittedName>
        <fullName evidence="1">Starch-binding associating with outer membrane</fullName>
    </submittedName>
</protein>
<dbReference type="Pfam" id="PF12771">
    <property type="entry name" value="SusD-like_2"/>
    <property type="match status" value="1"/>
</dbReference>
<dbReference type="SUPFAM" id="SSF48452">
    <property type="entry name" value="TPR-like"/>
    <property type="match status" value="1"/>
</dbReference>
<dbReference type="AlphaFoldDB" id="A0A1G6YBJ6"/>
<proteinExistence type="predicted"/>
<reference evidence="1 2" key="1">
    <citation type="submission" date="2016-10" db="EMBL/GenBank/DDBJ databases">
        <authorList>
            <person name="de Groot N.N."/>
        </authorList>
    </citation>
    <scope>NUCLEOTIDE SEQUENCE [LARGE SCALE GENOMIC DNA]</scope>
    <source>
        <strain evidence="1 2">DSM 24015</strain>
    </source>
</reference>
<dbReference type="RefSeq" id="WP_092735551.1">
    <property type="nucleotide sequence ID" value="NZ_FNAS01000001.1"/>
</dbReference>
<dbReference type="EMBL" id="FNAS01000001">
    <property type="protein sequence ID" value="SDD87712.1"/>
    <property type="molecule type" value="Genomic_DNA"/>
</dbReference>
<dbReference type="Gene3D" id="1.25.40.390">
    <property type="match status" value="1"/>
</dbReference>
<sequence length="483" mass="53806">MKKILFIIGALAVTLPVINSCERDITQLNVDPKHPQSLPSVNLFLTSQKNLFTQLDEASVNRNISRFFTQQWTETTYTDESNYDMVTRQINARHWNTMYRNVINMIKLAKGALQAESQKPGADSDVMDNEWVQMEIMEVYAWVNMVDTYNNIPYTDASKAADGKLSPKYDDAKTIYLDLIKRLDEAIAKIKVSKEGYPDYSYGGDMAKWKKLANSIKLRLGVNLSDVDSSVAKATVESAVQGGVIASNADNLTLTYTAGLFSSPLYQNVNVEGSGRKDIVAANTLVDALKAKNDPRIGKFFTYKPGTTEYEGGEFGTPSAYASYSHVADDIIKADATADFCDYAEVNFLLAEAAQRGFNVGGTAQSFYDKAVKASMDYWGVSDADATAYLAVNPYDAANWKKSLGEQSWFAMYNRGFTAWTFNRRLDYPVFKNPVNSYIDGVPTRMTYPATEQVLNKANWEEATSHLQGGEDVATAKVFWDKN</sequence>
<dbReference type="InterPro" id="IPR011990">
    <property type="entry name" value="TPR-like_helical_dom_sf"/>
</dbReference>
<keyword evidence="2" id="KW-1185">Reference proteome</keyword>
<dbReference type="InterPro" id="IPR041662">
    <property type="entry name" value="SusD-like_2"/>
</dbReference>
<accession>A0A1G6YBJ6</accession>